<keyword evidence="15" id="KW-1185">Reference proteome</keyword>
<evidence type="ECO:0000256" key="12">
    <source>
        <dbReference type="ARBA" id="ARBA00023242"/>
    </source>
</evidence>
<keyword evidence="11 13" id="KW-0472">Membrane</keyword>
<evidence type="ECO:0000256" key="7">
    <source>
        <dbReference type="ARBA" id="ARBA00022927"/>
    </source>
</evidence>
<keyword evidence="4" id="KW-0813">Transport</keyword>
<keyword evidence="7" id="KW-0653">Protein transport</keyword>
<evidence type="ECO:0000256" key="9">
    <source>
        <dbReference type="ARBA" id="ARBA00023010"/>
    </source>
</evidence>
<dbReference type="EMBL" id="OU963862">
    <property type="protein sequence ID" value="CAH0754557.1"/>
    <property type="molecule type" value="Genomic_DNA"/>
</dbReference>
<name>A0A9P0G2V8_BEMTA</name>
<feature type="transmembrane region" description="Helical" evidence="13">
    <location>
        <begin position="264"/>
        <end position="284"/>
    </location>
</feature>
<dbReference type="PANTHER" id="PTHR13269:SF6">
    <property type="entry name" value="NUCLEOPORIN NDC1"/>
    <property type="match status" value="1"/>
</dbReference>
<dbReference type="GO" id="GO:0031965">
    <property type="term" value="C:nuclear membrane"/>
    <property type="evidence" value="ECO:0007669"/>
    <property type="project" value="UniProtKB-SubCell"/>
</dbReference>
<dbReference type="GO" id="GO:0051028">
    <property type="term" value="P:mRNA transport"/>
    <property type="evidence" value="ECO:0007669"/>
    <property type="project" value="UniProtKB-KW"/>
</dbReference>
<protein>
    <recommendedName>
        <fullName evidence="16">Nucleoporin NDC1</fullName>
    </recommendedName>
</protein>
<dbReference type="Proteomes" id="UP001152759">
    <property type="component" value="Chromosome 1"/>
</dbReference>
<evidence type="ECO:0000256" key="2">
    <source>
        <dbReference type="ARBA" id="ARBA00004567"/>
    </source>
</evidence>
<evidence type="ECO:0000313" key="14">
    <source>
        <dbReference type="EMBL" id="CAH0754557.1"/>
    </source>
</evidence>
<dbReference type="GO" id="GO:0070762">
    <property type="term" value="C:nuclear pore transmembrane ring"/>
    <property type="evidence" value="ECO:0007669"/>
    <property type="project" value="TreeGrafter"/>
</dbReference>
<reference evidence="14" key="1">
    <citation type="submission" date="2021-12" db="EMBL/GenBank/DDBJ databases">
        <authorList>
            <person name="King R."/>
        </authorList>
    </citation>
    <scope>NUCLEOTIDE SEQUENCE</scope>
</reference>
<keyword evidence="8 13" id="KW-1133">Transmembrane helix</keyword>
<evidence type="ECO:0000256" key="5">
    <source>
        <dbReference type="ARBA" id="ARBA00022692"/>
    </source>
</evidence>
<accession>A0A9P0G2V8</accession>
<dbReference type="AlphaFoldDB" id="A0A9P0G2V8"/>
<feature type="transmembrane region" description="Helical" evidence="13">
    <location>
        <begin position="171"/>
        <end position="191"/>
    </location>
</feature>
<keyword evidence="9" id="KW-0811">Translocation</keyword>
<evidence type="ECO:0000313" key="15">
    <source>
        <dbReference type="Proteomes" id="UP001152759"/>
    </source>
</evidence>
<comment type="similarity">
    <text evidence="3">Belongs to the NDC1 family.</text>
</comment>
<evidence type="ECO:0000256" key="1">
    <source>
        <dbReference type="ARBA" id="ARBA00004232"/>
    </source>
</evidence>
<evidence type="ECO:0000256" key="4">
    <source>
        <dbReference type="ARBA" id="ARBA00022448"/>
    </source>
</evidence>
<dbReference type="InterPro" id="IPR019049">
    <property type="entry name" value="Nucleoporin_prot_Ndc1/Nup"/>
</dbReference>
<evidence type="ECO:0000256" key="10">
    <source>
        <dbReference type="ARBA" id="ARBA00023132"/>
    </source>
</evidence>
<dbReference type="PANTHER" id="PTHR13269">
    <property type="entry name" value="NUCLEOPORIN NDC1"/>
    <property type="match status" value="1"/>
</dbReference>
<evidence type="ECO:0000256" key="3">
    <source>
        <dbReference type="ARBA" id="ARBA00005760"/>
    </source>
</evidence>
<dbReference type="GO" id="GO:0015031">
    <property type="term" value="P:protein transport"/>
    <property type="evidence" value="ECO:0007669"/>
    <property type="project" value="UniProtKB-KW"/>
</dbReference>
<keyword evidence="12" id="KW-0539">Nucleus</keyword>
<evidence type="ECO:0000256" key="8">
    <source>
        <dbReference type="ARBA" id="ARBA00022989"/>
    </source>
</evidence>
<keyword evidence="5 13" id="KW-0812">Transmembrane</keyword>
<dbReference type="Pfam" id="PF09531">
    <property type="entry name" value="Ndc1_Nup"/>
    <property type="match status" value="1"/>
</dbReference>
<evidence type="ECO:0008006" key="16">
    <source>
        <dbReference type="Google" id="ProtNLM"/>
    </source>
</evidence>
<keyword evidence="6" id="KW-0509">mRNA transport</keyword>
<organism evidence="14 15">
    <name type="scientific">Bemisia tabaci</name>
    <name type="common">Sweetpotato whitefly</name>
    <name type="synonym">Aleurodes tabaci</name>
    <dbReference type="NCBI Taxonomy" id="7038"/>
    <lineage>
        <taxon>Eukaryota</taxon>
        <taxon>Metazoa</taxon>
        <taxon>Ecdysozoa</taxon>
        <taxon>Arthropoda</taxon>
        <taxon>Hexapoda</taxon>
        <taxon>Insecta</taxon>
        <taxon>Pterygota</taxon>
        <taxon>Neoptera</taxon>
        <taxon>Paraneoptera</taxon>
        <taxon>Hemiptera</taxon>
        <taxon>Sternorrhyncha</taxon>
        <taxon>Aleyrodoidea</taxon>
        <taxon>Aleyrodidae</taxon>
        <taxon>Aleyrodinae</taxon>
        <taxon>Bemisia</taxon>
    </lineage>
</organism>
<evidence type="ECO:0000256" key="11">
    <source>
        <dbReference type="ARBA" id="ARBA00023136"/>
    </source>
</evidence>
<keyword evidence="10" id="KW-0906">Nuclear pore complex</keyword>
<evidence type="ECO:0000256" key="13">
    <source>
        <dbReference type="SAM" id="Phobius"/>
    </source>
</evidence>
<dbReference type="GO" id="GO:0006999">
    <property type="term" value="P:nuclear pore organization"/>
    <property type="evidence" value="ECO:0007669"/>
    <property type="project" value="TreeGrafter"/>
</dbReference>
<proteinExistence type="inferred from homology"/>
<gene>
    <name evidence="14" type="ORF">BEMITA_LOCUS1754</name>
</gene>
<comment type="subcellular location">
    <subcellularLocation>
        <location evidence="1">Nucleus membrane</location>
        <topology evidence="1">Multi-pass membrane protein</topology>
    </subcellularLocation>
    <subcellularLocation>
        <location evidence="2">Nucleus</location>
        <location evidence="2">Nuclear pore complex</location>
    </subcellularLocation>
</comment>
<sequence>MIALCRLTGFIISYFSYLYTRLPASSNLKVPISEANHVSFKFLQTTQSYFCTGFLLKSSKFLLFELCAMENNFTRQLFGGNIVRAFSQCVAQHLLLLLNYNLVTHFSVFSPLKVIEEVYNNISSLKLVFALSEVVLVVLIFTLINYPTFVQSQKFDSRFQHYLSYFSASKAVTLLQYGICGVLLGFAYASFGHEDHESLFINCSTSMPSKFCINGQKLFFVLLGGWASILLFFRDNALKSKIIVFPIIHELTVFKIKKNLMQTLLLNFKTACLTSVSFMFMYYFTQKYLIHFLQTYLFLSIEAANLNGFFKVGQLLALVIYCTFVISSHELSKLIFNIFFTRHIKFPVAKSDSICLKEALQMSKVPFLQHLAFNDLVILSERDKDRRSVLFSLSLPGGHPHQWRGVFTPVINTVESFSDELNKLLSDVASPSKKMESKKEVKLLPTGLQIPVVSPVKRNFELSRTFSSPKSPNMRDLSVIYTNTEPLTAPIPAKNTTSKVSIFDACKKAFSEFLIHLKTQIQDPAILNYFLVSNAEYRLICILQNVQLVSWSIDSLSLLACASFAEDKYGIVQQDLSRIIVAMLKVKSVIEKLPKNSALHKVFLSYDKYARSNLKATVKRSLYRLSLTFGEYIFTLSLPPDAEQQMSHFLNFVES</sequence>
<feature type="transmembrane region" description="Helical" evidence="13">
    <location>
        <begin position="127"/>
        <end position="150"/>
    </location>
</feature>
<dbReference type="GO" id="GO:0030674">
    <property type="term" value="F:protein-macromolecule adaptor activity"/>
    <property type="evidence" value="ECO:0007669"/>
    <property type="project" value="TreeGrafter"/>
</dbReference>
<feature type="transmembrane region" description="Helical" evidence="13">
    <location>
        <begin position="211"/>
        <end position="233"/>
    </location>
</feature>
<evidence type="ECO:0000256" key="6">
    <source>
        <dbReference type="ARBA" id="ARBA00022816"/>
    </source>
</evidence>